<dbReference type="EMBL" id="CP022521">
    <property type="protein sequence ID" value="ASO18805.1"/>
    <property type="molecule type" value="Genomic_DNA"/>
</dbReference>
<dbReference type="KEGG" id="ahg:AHOG_05760"/>
<name>A0A221VZ20_9PSEU</name>
<protein>
    <submittedName>
        <fullName evidence="1">Uncharacterized protein</fullName>
    </submittedName>
</protein>
<sequence length="209" mass="22911">MSRRAAGRLWRYLGSTKNLVGSSAGLLGVLLHLAGVAGSYWLLVVAGLYTVGALAAPPERVRLVRRDPTAEAAELVTGLRELIEEVDARQDRLPATTADRVREIGEVLGGVLDRPGALATDPETFHQVARIVRLDLPQSVQTYLNLPRWFAVTVRPGGERSAAGELSAQLELLLKESRRIASDFFAADLTRQADHTRYLHDRTEGRHDS</sequence>
<keyword evidence="2" id="KW-1185">Reference proteome</keyword>
<organism evidence="1 2">
    <name type="scientific">Actinoalloteichus hoggarensis</name>
    <dbReference type="NCBI Taxonomy" id="1470176"/>
    <lineage>
        <taxon>Bacteria</taxon>
        <taxon>Bacillati</taxon>
        <taxon>Actinomycetota</taxon>
        <taxon>Actinomycetes</taxon>
        <taxon>Pseudonocardiales</taxon>
        <taxon>Pseudonocardiaceae</taxon>
        <taxon>Actinoalloteichus</taxon>
    </lineage>
</organism>
<dbReference type="RefSeq" id="WP_245856579.1">
    <property type="nucleotide sequence ID" value="NZ_CP022521.1"/>
</dbReference>
<accession>A0A221VZ20</accession>
<evidence type="ECO:0000313" key="2">
    <source>
        <dbReference type="Proteomes" id="UP000204221"/>
    </source>
</evidence>
<evidence type="ECO:0000313" key="1">
    <source>
        <dbReference type="EMBL" id="ASO18805.1"/>
    </source>
</evidence>
<reference evidence="1 2" key="1">
    <citation type="submission" date="2017-07" db="EMBL/GenBank/DDBJ databases">
        <title>Complete genome sequence of Actinoalloteichus hoggarensis DSM 45943, type strain of Actinoalloteichus hoggarensis.</title>
        <authorList>
            <person name="Ruckert C."/>
            <person name="Nouioui I."/>
            <person name="Willmese J."/>
            <person name="van Wezel G."/>
            <person name="Klenk H.-P."/>
            <person name="Kalinowski J."/>
            <person name="Zotchev S.B."/>
        </authorList>
    </citation>
    <scope>NUCLEOTIDE SEQUENCE [LARGE SCALE GENOMIC DNA]</scope>
    <source>
        <strain evidence="1 2">DSM 45943</strain>
    </source>
</reference>
<dbReference type="Proteomes" id="UP000204221">
    <property type="component" value="Chromosome"/>
</dbReference>
<dbReference type="AlphaFoldDB" id="A0A221VZ20"/>
<proteinExistence type="predicted"/>
<gene>
    <name evidence="1" type="ORF">AHOG_05760</name>
</gene>